<dbReference type="Proteomes" id="UP000281985">
    <property type="component" value="Unassembled WGS sequence"/>
</dbReference>
<protein>
    <recommendedName>
        <fullName evidence="4">SH3 domain-containing protein</fullName>
    </recommendedName>
</protein>
<reference evidence="2 3" key="1">
    <citation type="submission" date="2018-10" db="EMBL/GenBank/DDBJ databases">
        <title>Dokdonia luteus sp. nov., isolated from sea water.</title>
        <authorList>
            <person name="Zhou L.Y."/>
            <person name="Du Z.J."/>
        </authorList>
    </citation>
    <scope>NUCLEOTIDE SEQUENCE [LARGE SCALE GENOMIC DNA]</scope>
    <source>
        <strain evidence="2 3">SH27</strain>
    </source>
</reference>
<evidence type="ECO:0000256" key="1">
    <source>
        <dbReference type="SAM" id="SignalP"/>
    </source>
</evidence>
<dbReference type="EMBL" id="REFV01000002">
    <property type="protein sequence ID" value="RMB63266.1"/>
    <property type="molecule type" value="Genomic_DNA"/>
</dbReference>
<dbReference type="RefSeq" id="WP_121916068.1">
    <property type="nucleotide sequence ID" value="NZ_REFV01000002.1"/>
</dbReference>
<organism evidence="2 3">
    <name type="scientific">Dokdonia sinensis</name>
    <dbReference type="NCBI Taxonomy" id="2479847"/>
    <lineage>
        <taxon>Bacteria</taxon>
        <taxon>Pseudomonadati</taxon>
        <taxon>Bacteroidota</taxon>
        <taxon>Flavobacteriia</taxon>
        <taxon>Flavobacteriales</taxon>
        <taxon>Flavobacteriaceae</taxon>
        <taxon>Dokdonia</taxon>
    </lineage>
</organism>
<keyword evidence="1" id="KW-0732">Signal</keyword>
<feature type="signal peptide" evidence="1">
    <location>
        <begin position="1"/>
        <end position="19"/>
    </location>
</feature>
<comment type="caution">
    <text evidence="2">The sequence shown here is derived from an EMBL/GenBank/DDBJ whole genome shotgun (WGS) entry which is preliminary data.</text>
</comment>
<keyword evidence="3" id="KW-1185">Reference proteome</keyword>
<feature type="chain" id="PRO_5018019021" description="SH3 domain-containing protein" evidence="1">
    <location>
        <begin position="20"/>
        <end position="207"/>
    </location>
</feature>
<dbReference type="OrthoDB" id="1488700at2"/>
<proteinExistence type="predicted"/>
<evidence type="ECO:0008006" key="4">
    <source>
        <dbReference type="Google" id="ProtNLM"/>
    </source>
</evidence>
<name>A0A3M0H101_9FLAO</name>
<accession>A0A3M0H101</accession>
<evidence type="ECO:0000313" key="3">
    <source>
        <dbReference type="Proteomes" id="UP000281985"/>
    </source>
</evidence>
<dbReference type="AlphaFoldDB" id="A0A3M0H101"/>
<sequence length="207" mass="22958">MKKFILLINLIFISFCSNAQIGFGERNPTAALEIKTTASDLPGLRLNPQENPKGVDTGQMAVIGDKLYMFDANRDKWLSIEYTTIEFGRLGISSDDSSLEYGGGDVQTSGPLMPFDGTIVGLSMRATRDDSNVDIKLFKNNVQVPRNTADITKSGVFKLDNVGNYKNNTYNLDFDAGDWFRMEVDGTGTIIENLSVVLLVKWRQDNP</sequence>
<gene>
    <name evidence="2" type="ORF">EAX61_02400</name>
</gene>
<evidence type="ECO:0000313" key="2">
    <source>
        <dbReference type="EMBL" id="RMB63266.1"/>
    </source>
</evidence>